<evidence type="ECO:0000256" key="3">
    <source>
        <dbReference type="ARBA" id="ARBA00013085"/>
    </source>
</evidence>
<reference evidence="11 12" key="1">
    <citation type="submission" date="2018-06" db="EMBL/GenBank/DDBJ databases">
        <title>Genomic Encyclopedia of Type Strains, Phase III (KMG-III): the genomes of soil and plant-associated and newly described type strains.</title>
        <authorList>
            <person name="Whitman W."/>
        </authorList>
    </citation>
    <scope>NUCLEOTIDE SEQUENCE [LARGE SCALE GENOMIC DNA]</scope>
    <source>
        <strain evidence="11 12">CGMCC 4.7090</strain>
    </source>
</reference>
<evidence type="ECO:0000256" key="1">
    <source>
        <dbReference type="ARBA" id="ARBA00004970"/>
    </source>
</evidence>
<comment type="similarity">
    <text evidence="2 8">Belongs to the PHP hydrolase family. HisK subfamily.</text>
</comment>
<dbReference type="PANTHER" id="PTHR21039:SF0">
    <property type="entry name" value="HISTIDINOL-PHOSPHATASE"/>
    <property type="match status" value="1"/>
</dbReference>
<keyword evidence="5 8" id="KW-0378">Hydrolase</keyword>
<gene>
    <name evidence="11" type="ORF">B0I29_109140</name>
</gene>
<dbReference type="InterPro" id="IPR016195">
    <property type="entry name" value="Pol/histidinol_Pase-like"/>
</dbReference>
<organism evidence="11 12">
    <name type="scientific">Actinoplanes lutulentus</name>
    <dbReference type="NCBI Taxonomy" id="1287878"/>
    <lineage>
        <taxon>Bacteria</taxon>
        <taxon>Bacillati</taxon>
        <taxon>Actinomycetota</taxon>
        <taxon>Actinomycetes</taxon>
        <taxon>Micromonosporales</taxon>
        <taxon>Micromonosporaceae</taxon>
        <taxon>Actinoplanes</taxon>
    </lineage>
</organism>
<protein>
    <recommendedName>
        <fullName evidence="3 8">Histidinol-phosphatase</fullName>
        <shortName evidence="8">HolPase</shortName>
        <ecNumber evidence="3 8">3.1.3.15</ecNumber>
    </recommendedName>
</protein>
<dbReference type="InterPro" id="IPR004013">
    <property type="entry name" value="PHP_dom"/>
</dbReference>
<comment type="caution">
    <text evidence="11">The sequence shown here is derived from an EMBL/GenBank/DDBJ whole genome shotgun (WGS) entry which is preliminary data.</text>
</comment>
<dbReference type="PANTHER" id="PTHR21039">
    <property type="entry name" value="HISTIDINOL PHOSPHATASE-RELATED"/>
    <property type="match status" value="1"/>
</dbReference>
<evidence type="ECO:0000259" key="10">
    <source>
        <dbReference type="Pfam" id="PF02811"/>
    </source>
</evidence>
<dbReference type="InterPro" id="IPR010140">
    <property type="entry name" value="Histidinol_P_phosphatase_HisJ"/>
</dbReference>
<keyword evidence="6 8" id="KW-0368">Histidine biosynthesis</keyword>
<dbReference type="GO" id="GO:0000105">
    <property type="term" value="P:L-histidine biosynthetic process"/>
    <property type="evidence" value="ECO:0007669"/>
    <property type="project" value="UniProtKB-UniRule"/>
</dbReference>
<name>A0A327Z9P8_9ACTN</name>
<dbReference type="Gene3D" id="3.20.20.140">
    <property type="entry name" value="Metal-dependent hydrolases"/>
    <property type="match status" value="1"/>
</dbReference>
<dbReference type="SUPFAM" id="SSF89550">
    <property type="entry name" value="PHP domain-like"/>
    <property type="match status" value="1"/>
</dbReference>
<dbReference type="Proteomes" id="UP000249341">
    <property type="component" value="Unassembled WGS sequence"/>
</dbReference>
<evidence type="ECO:0000256" key="7">
    <source>
        <dbReference type="ARBA" id="ARBA00049158"/>
    </source>
</evidence>
<dbReference type="GO" id="GO:0005737">
    <property type="term" value="C:cytoplasm"/>
    <property type="evidence" value="ECO:0007669"/>
    <property type="project" value="TreeGrafter"/>
</dbReference>
<dbReference type="EC" id="3.1.3.15" evidence="3 8"/>
<keyword evidence="12" id="KW-1185">Reference proteome</keyword>
<evidence type="ECO:0000256" key="8">
    <source>
        <dbReference type="RuleBase" id="RU366003"/>
    </source>
</evidence>
<accession>A0A327Z9P8</accession>
<feature type="region of interest" description="Disordered" evidence="9">
    <location>
        <begin position="15"/>
        <end position="35"/>
    </location>
</feature>
<dbReference type="GO" id="GO:0004401">
    <property type="term" value="F:histidinol-phosphatase activity"/>
    <property type="evidence" value="ECO:0007669"/>
    <property type="project" value="UniProtKB-UniRule"/>
</dbReference>
<dbReference type="EMBL" id="QLMJ01000009">
    <property type="protein sequence ID" value="RAK35666.1"/>
    <property type="molecule type" value="Genomic_DNA"/>
</dbReference>
<evidence type="ECO:0000313" key="11">
    <source>
        <dbReference type="EMBL" id="RAK35666.1"/>
    </source>
</evidence>
<evidence type="ECO:0000256" key="5">
    <source>
        <dbReference type="ARBA" id="ARBA00022801"/>
    </source>
</evidence>
<dbReference type="AlphaFoldDB" id="A0A327Z9P8"/>
<evidence type="ECO:0000256" key="4">
    <source>
        <dbReference type="ARBA" id="ARBA00022605"/>
    </source>
</evidence>
<comment type="catalytic activity">
    <reaction evidence="7 8">
        <text>L-histidinol phosphate + H2O = L-histidinol + phosphate</text>
        <dbReference type="Rhea" id="RHEA:14465"/>
        <dbReference type="ChEBI" id="CHEBI:15377"/>
        <dbReference type="ChEBI" id="CHEBI:43474"/>
        <dbReference type="ChEBI" id="CHEBI:57699"/>
        <dbReference type="ChEBI" id="CHEBI:57980"/>
        <dbReference type="EC" id="3.1.3.15"/>
    </reaction>
</comment>
<evidence type="ECO:0000256" key="2">
    <source>
        <dbReference type="ARBA" id="ARBA00009152"/>
    </source>
</evidence>
<dbReference type="Pfam" id="PF02811">
    <property type="entry name" value="PHP"/>
    <property type="match status" value="1"/>
</dbReference>
<comment type="pathway">
    <text evidence="1 8">Amino-acid biosynthesis; L-histidine biosynthesis; L-histidine from 5-phospho-alpha-D-ribose 1-diphosphate: step 8/9.</text>
</comment>
<evidence type="ECO:0000313" key="12">
    <source>
        <dbReference type="Proteomes" id="UP000249341"/>
    </source>
</evidence>
<sequence length="308" mass="33621">MKVCVLGDSFGAAVSDTFTSPDESEKEQATPMTLPADSHVHSEFSWDAPRGAMEKTCARAAELGLPVIAFTEHLDHTAWPAPTDGPYANLSESAGPDGLVTPPPFDVDGYLATIERCRDLFPALRILTGLELGEPHWHADAIAKVLAAGPFQRVIGSLHCLPHNGGYAEPFGIYPDRPAAEVVRDYLLEIPNVVAGSDVFEILTHIDYPIRHWPGPETFDPRDFEEEFRHALRATAEAGRALEINTRLGFDRLIVTWWHEEGGDAVSFGSDAHYPEAVAHGLREAADMAEACGFRPGDSPFELWGRVG</sequence>
<proteinExistence type="inferred from homology"/>
<keyword evidence="4 8" id="KW-0028">Amino-acid biosynthesis</keyword>
<evidence type="ECO:0000256" key="6">
    <source>
        <dbReference type="ARBA" id="ARBA00023102"/>
    </source>
</evidence>
<evidence type="ECO:0000256" key="9">
    <source>
        <dbReference type="SAM" id="MobiDB-lite"/>
    </source>
</evidence>
<feature type="domain" description="PHP" evidence="10">
    <location>
        <begin position="37"/>
        <end position="246"/>
    </location>
</feature>